<feature type="coiled-coil region" evidence="1">
    <location>
        <begin position="129"/>
        <end position="156"/>
    </location>
</feature>
<organism evidence="3 4">
    <name type="scientific">Candidatus Endobugula sertula</name>
    <name type="common">Bugula neritina bacterial symbiont</name>
    <dbReference type="NCBI Taxonomy" id="62101"/>
    <lineage>
        <taxon>Bacteria</taxon>
        <taxon>Pseudomonadati</taxon>
        <taxon>Pseudomonadota</taxon>
        <taxon>Gammaproteobacteria</taxon>
        <taxon>Cellvibrionales</taxon>
        <taxon>Cellvibrionaceae</taxon>
        <taxon>Candidatus Endobugula</taxon>
    </lineage>
</organism>
<keyword evidence="1" id="KW-0175">Coiled coil</keyword>
<reference evidence="3 4" key="1">
    <citation type="journal article" date="2016" name="Appl. Environ. Microbiol.">
        <title>Lack of Overt Genome Reduction in the Bryostatin-Producing Bryozoan Symbiont "Candidatus Endobugula sertula".</title>
        <authorList>
            <person name="Miller I.J."/>
            <person name="Vanee N."/>
            <person name="Fong S.S."/>
            <person name="Lim-Fong G.E."/>
            <person name="Kwan J.C."/>
        </authorList>
    </citation>
    <scope>NUCLEOTIDE SEQUENCE [LARGE SCALE GENOMIC DNA]</scope>
    <source>
        <strain evidence="3">AB1-4</strain>
    </source>
</reference>
<dbReference type="STRING" id="62101.AB835_00670"/>
<evidence type="ECO:0000256" key="2">
    <source>
        <dbReference type="SAM" id="Phobius"/>
    </source>
</evidence>
<protein>
    <submittedName>
        <fullName evidence="3">Uncharacterized protein</fullName>
    </submittedName>
</protein>
<name>A0A1D2QTY7_9GAMM</name>
<dbReference type="EMBL" id="MDLC01000002">
    <property type="protein sequence ID" value="ODS25052.1"/>
    <property type="molecule type" value="Genomic_DNA"/>
</dbReference>
<dbReference type="AlphaFoldDB" id="A0A1D2QTY7"/>
<comment type="caution">
    <text evidence="3">The sequence shown here is derived from an EMBL/GenBank/DDBJ whole genome shotgun (WGS) entry which is preliminary data.</text>
</comment>
<accession>A0A1D2QTY7</accession>
<feature type="transmembrane region" description="Helical" evidence="2">
    <location>
        <begin position="405"/>
        <end position="430"/>
    </location>
</feature>
<evidence type="ECO:0000256" key="1">
    <source>
        <dbReference type="SAM" id="Coils"/>
    </source>
</evidence>
<proteinExistence type="predicted"/>
<gene>
    <name evidence="3" type="ORF">AB835_00670</name>
</gene>
<evidence type="ECO:0000313" key="4">
    <source>
        <dbReference type="Proteomes" id="UP000242502"/>
    </source>
</evidence>
<keyword evidence="2" id="KW-0472">Membrane</keyword>
<sequence length="571" mass="63815">MTTHPWALVGPWYRSESVGGPPANRTTAPIFQKYGDAGFMEKFIREPQYSLHFSSEDFIDRVSVDPNAIITPEVKRKLDDSLKLFLHAHNRFYLIVCELYCVVPGFPSAKRGEVCESGFVIRRKVPKIKADLQLELSNKQRKIRQLKQQILRLQNIDKQTLQQPSILRNAKNKAKKKLADFSILSFNKKTMEKLNVELEKNQQDLNSFILKHNIKAVRQGWIPSENDGAIGNWQEVEAHPQTMTEKVYPLYPLDVSPSDDQHSAKGKTLWFGLVPTSSVDVDSQGNPQLDESDLYHIQCFVRRKKHCCTGGKNCCHGELVWSQPTENYRLAAFFDIDGTSHKPINIKLPDLNALKEQANLGPPGRGANVKAIAPADSSLNFGANGMDMPTGNSDMPTRPGQQICFFAIFLFFMVALFLFRLFLPIILFLFQLWFLLKLKLCIPPSIDLDVGLAADLEVHGPEFEVSLSADIIADFGIAGVTDQSTLKTKLAESMAVELSSPGYSDGAGIPAPNMFASHLQSELEALSLNELADVYISMSRDFSDDPNPEAPVGQLSLPEDGLKYFTPVNMI</sequence>
<dbReference type="Proteomes" id="UP000242502">
    <property type="component" value="Unassembled WGS sequence"/>
</dbReference>
<keyword evidence="2" id="KW-0812">Transmembrane</keyword>
<keyword evidence="2" id="KW-1133">Transmembrane helix</keyword>
<evidence type="ECO:0000313" key="3">
    <source>
        <dbReference type="EMBL" id="ODS25052.1"/>
    </source>
</evidence>